<accession>A0A3P7UEA4</accession>
<dbReference type="EMBL" id="UZAH01000589">
    <property type="protein sequence ID" value="VDO19103.1"/>
    <property type="molecule type" value="Genomic_DNA"/>
</dbReference>
<reference evidence="5" key="2">
    <citation type="submission" date="2019-09" db="UniProtKB">
        <authorList>
            <consortium name="WormBaseParasite"/>
        </authorList>
    </citation>
    <scope>IDENTIFICATION</scope>
</reference>
<gene>
    <name evidence="3" type="ORF">HPBE_LOCUS721</name>
</gene>
<dbReference type="AlphaFoldDB" id="A0A183F3H8"/>
<evidence type="ECO:0000256" key="1">
    <source>
        <dbReference type="SAM" id="MobiDB-lite"/>
    </source>
</evidence>
<evidence type="ECO:0000313" key="3">
    <source>
        <dbReference type="EMBL" id="VDO19103.1"/>
    </source>
</evidence>
<feature type="domain" description="Reverse transcriptase" evidence="2">
    <location>
        <begin position="1"/>
        <end position="93"/>
    </location>
</feature>
<dbReference type="SUPFAM" id="SSF56672">
    <property type="entry name" value="DNA/RNA polymerases"/>
    <property type="match status" value="1"/>
</dbReference>
<dbReference type="OrthoDB" id="9902985at2759"/>
<evidence type="ECO:0000313" key="4">
    <source>
        <dbReference type="Proteomes" id="UP000050761"/>
    </source>
</evidence>
<reference evidence="3 4" key="1">
    <citation type="submission" date="2018-11" db="EMBL/GenBank/DDBJ databases">
        <authorList>
            <consortium name="Pathogen Informatics"/>
        </authorList>
    </citation>
    <scope>NUCLEOTIDE SEQUENCE [LARGE SCALE GENOMIC DNA]</scope>
</reference>
<feature type="region of interest" description="Disordered" evidence="1">
    <location>
        <begin position="123"/>
        <end position="155"/>
    </location>
</feature>
<evidence type="ECO:0000313" key="5">
    <source>
        <dbReference type="WBParaSite" id="HPBE_0000072001-mRNA-1"/>
    </source>
</evidence>
<accession>A0A183F3H8</accession>
<dbReference type="InterPro" id="IPR000477">
    <property type="entry name" value="RT_dom"/>
</dbReference>
<name>A0A183F3H8_HELPZ</name>
<keyword evidence="4" id="KW-1185">Reference proteome</keyword>
<dbReference type="PROSITE" id="PS50878">
    <property type="entry name" value="RT_POL"/>
    <property type="match status" value="1"/>
</dbReference>
<protein>
    <submittedName>
        <fullName evidence="5">Reverse transcriptase domain-containing protein</fullName>
    </submittedName>
</protein>
<organism evidence="4 5">
    <name type="scientific">Heligmosomoides polygyrus</name>
    <name type="common">Parasitic roundworm</name>
    <dbReference type="NCBI Taxonomy" id="6339"/>
    <lineage>
        <taxon>Eukaryota</taxon>
        <taxon>Metazoa</taxon>
        <taxon>Ecdysozoa</taxon>
        <taxon>Nematoda</taxon>
        <taxon>Chromadorea</taxon>
        <taxon>Rhabditida</taxon>
        <taxon>Rhabditina</taxon>
        <taxon>Rhabditomorpha</taxon>
        <taxon>Strongyloidea</taxon>
        <taxon>Heligmosomidae</taxon>
        <taxon>Heligmosomoides</taxon>
    </lineage>
</organism>
<sequence length="155" mass="17578">MRELEWEDMGVKVDGRQPHHLRLADDILLITPSISQAERMLAVFDRVCGTVGLQVNPTKTVFMRDEQVSDGPFSLNETNVSVCSSYVYLGCEVRPPEFRASPTFEDQRRCRMGQVFENKVGRPRNAIGREPSPTGFRGISRAHRDAHQRVCRTSS</sequence>
<evidence type="ECO:0000259" key="2">
    <source>
        <dbReference type="PROSITE" id="PS50878"/>
    </source>
</evidence>
<proteinExistence type="predicted"/>
<dbReference type="Proteomes" id="UP000050761">
    <property type="component" value="Unassembled WGS sequence"/>
</dbReference>
<dbReference type="WBParaSite" id="HPBE_0000072001-mRNA-1">
    <property type="protein sequence ID" value="HPBE_0000072001-mRNA-1"/>
    <property type="gene ID" value="HPBE_0000072001"/>
</dbReference>
<dbReference type="InterPro" id="IPR043502">
    <property type="entry name" value="DNA/RNA_pol_sf"/>
</dbReference>